<feature type="compositionally biased region" description="Basic and acidic residues" evidence="2">
    <location>
        <begin position="156"/>
        <end position="165"/>
    </location>
</feature>
<evidence type="ECO:0000256" key="1">
    <source>
        <dbReference type="PROSITE-ProRule" id="PRU01263"/>
    </source>
</evidence>
<feature type="region of interest" description="Disordered" evidence="2">
    <location>
        <begin position="139"/>
        <end position="198"/>
    </location>
</feature>
<protein>
    <recommendedName>
        <fullName evidence="3">ZAD domain-containing protein</fullName>
    </recommendedName>
</protein>
<sequence>MDIIRKVCRLCLSETDFSISLHSTYCRKTNMIDKILVCLKIVIEETDTTNIICYRCANSVEKYYDFIAFVKKCQVRCNGNNDYEQRPRGFESPMNHLNRRVTSYVREQVFDADYTFSFLEMPEDKKELVSSPFFSYFSPPQKQSNEPLWKTPRPAQDVKKEDYKMPCKTKSRQHSRDFFDSQSQEADEPEPKSLDWKLTPDDNIIKRVRDKCFGRSDF</sequence>
<name>A0A1E1VZD8_PECGO</name>
<dbReference type="AlphaFoldDB" id="A0A1E1VZD8"/>
<dbReference type="InterPro" id="IPR012934">
    <property type="entry name" value="Znf_AD"/>
</dbReference>
<feature type="domain" description="ZAD" evidence="3">
    <location>
        <begin position="6"/>
        <end position="80"/>
    </location>
</feature>
<keyword evidence="1" id="KW-0479">Metal-binding</keyword>
<proteinExistence type="predicted"/>
<feature type="compositionally biased region" description="Basic and acidic residues" evidence="2">
    <location>
        <begin position="189"/>
        <end position="198"/>
    </location>
</feature>
<dbReference type="SUPFAM" id="SSF57716">
    <property type="entry name" value="Glucocorticoid receptor-like (DNA-binding domain)"/>
    <property type="match status" value="1"/>
</dbReference>
<feature type="binding site" evidence="1">
    <location>
        <position position="8"/>
    </location>
    <ligand>
        <name>Zn(2+)</name>
        <dbReference type="ChEBI" id="CHEBI:29105"/>
    </ligand>
</feature>
<dbReference type="EMBL" id="GDQN01011033">
    <property type="protein sequence ID" value="JAT80021.1"/>
    <property type="molecule type" value="Transcribed_RNA"/>
</dbReference>
<gene>
    <name evidence="4" type="ORF">g.2600</name>
</gene>
<accession>A0A1E1VZD8</accession>
<keyword evidence="1" id="KW-0862">Zinc</keyword>
<organism evidence="4">
    <name type="scientific">Pectinophora gossypiella</name>
    <name type="common">Cotton pink bollworm</name>
    <name type="synonym">Depressaria gossypiella</name>
    <dbReference type="NCBI Taxonomy" id="13191"/>
    <lineage>
        <taxon>Eukaryota</taxon>
        <taxon>Metazoa</taxon>
        <taxon>Ecdysozoa</taxon>
        <taxon>Arthropoda</taxon>
        <taxon>Hexapoda</taxon>
        <taxon>Insecta</taxon>
        <taxon>Pterygota</taxon>
        <taxon>Neoptera</taxon>
        <taxon>Endopterygota</taxon>
        <taxon>Lepidoptera</taxon>
        <taxon>Glossata</taxon>
        <taxon>Ditrysia</taxon>
        <taxon>Gelechioidea</taxon>
        <taxon>Gelechiidae</taxon>
        <taxon>Apatetrinae</taxon>
        <taxon>Pectinophora</taxon>
    </lineage>
</organism>
<dbReference type="PROSITE" id="PS51915">
    <property type="entry name" value="ZAD"/>
    <property type="match status" value="1"/>
</dbReference>
<dbReference type="Gene3D" id="3.40.1800.20">
    <property type="match status" value="1"/>
</dbReference>
<feature type="binding site" evidence="1">
    <location>
        <position position="53"/>
    </location>
    <ligand>
        <name>Zn(2+)</name>
        <dbReference type="ChEBI" id="CHEBI:29105"/>
    </ligand>
</feature>
<evidence type="ECO:0000256" key="2">
    <source>
        <dbReference type="SAM" id="MobiDB-lite"/>
    </source>
</evidence>
<dbReference type="GO" id="GO:0005634">
    <property type="term" value="C:nucleus"/>
    <property type="evidence" value="ECO:0007669"/>
    <property type="project" value="InterPro"/>
</dbReference>
<keyword evidence="1" id="KW-0863">Zinc-finger</keyword>
<dbReference type="GO" id="GO:0008270">
    <property type="term" value="F:zinc ion binding"/>
    <property type="evidence" value="ECO:0007669"/>
    <property type="project" value="UniProtKB-UniRule"/>
</dbReference>
<evidence type="ECO:0000259" key="3">
    <source>
        <dbReference type="PROSITE" id="PS51915"/>
    </source>
</evidence>
<feature type="binding site" evidence="1">
    <location>
        <position position="11"/>
    </location>
    <ligand>
        <name>Zn(2+)</name>
        <dbReference type="ChEBI" id="CHEBI:29105"/>
    </ligand>
</feature>
<feature type="binding site" evidence="1">
    <location>
        <position position="56"/>
    </location>
    <ligand>
        <name>Zn(2+)</name>
        <dbReference type="ChEBI" id="CHEBI:29105"/>
    </ligand>
</feature>
<evidence type="ECO:0000313" key="4">
    <source>
        <dbReference type="EMBL" id="JAT80021.1"/>
    </source>
</evidence>
<reference evidence="4" key="1">
    <citation type="submission" date="2015-09" db="EMBL/GenBank/DDBJ databases">
        <title>De novo assembly of Pectinophora gossypiella (Pink Bollworm) gut transcriptome.</title>
        <authorList>
            <person name="Tassone E.E."/>
        </authorList>
    </citation>
    <scope>NUCLEOTIDE SEQUENCE</scope>
</reference>